<evidence type="ECO:0000313" key="3">
    <source>
        <dbReference type="Proteomes" id="UP001232992"/>
    </source>
</evidence>
<sequence>MKAPIKVSGLFIYPIKSCGAIPCQQVLITPKGLMLDREWMIVNDRGQFMSQRKYAQMAKIRVQLSSETLTLNYENCEPFELPLTRNGEEREVTVWQSNTIAIDLGDAVAQWLESALELNHPCRLVRQSPKYPRAVASEYAITPKDTVSFADGYPLLLTNTASLAQLNQKLQARYPTEPNGLQVPMARFRPNVVIETNEPFIEDSWQEITIGEANFKPAKPCSRCIVTTTDQQTGVRSDFGEPLKTLATFRKQPTGIMFGQNLIPTNLGSGQIQLGASLTAS</sequence>
<dbReference type="SUPFAM" id="SSF50800">
    <property type="entry name" value="PK beta-barrel domain-like"/>
    <property type="match status" value="1"/>
</dbReference>
<keyword evidence="3" id="KW-1185">Reference proteome</keyword>
<evidence type="ECO:0000259" key="1">
    <source>
        <dbReference type="PROSITE" id="PS51340"/>
    </source>
</evidence>
<organism evidence="2 3">
    <name type="scientific">Roseofilum casamattae BLCC-M143</name>
    <dbReference type="NCBI Taxonomy" id="3022442"/>
    <lineage>
        <taxon>Bacteria</taxon>
        <taxon>Bacillati</taxon>
        <taxon>Cyanobacteriota</taxon>
        <taxon>Cyanophyceae</taxon>
        <taxon>Desertifilales</taxon>
        <taxon>Desertifilaceae</taxon>
        <taxon>Roseofilum</taxon>
        <taxon>Roseofilum casamattae</taxon>
    </lineage>
</organism>
<accession>A0ABT7C4C0</accession>
<dbReference type="InterPro" id="IPR005303">
    <property type="entry name" value="MOCOS_middle"/>
</dbReference>
<dbReference type="InterPro" id="IPR011037">
    <property type="entry name" value="Pyrv_Knase-like_insert_dom_sf"/>
</dbReference>
<evidence type="ECO:0000313" key="2">
    <source>
        <dbReference type="EMBL" id="MDJ1185764.1"/>
    </source>
</evidence>
<dbReference type="Proteomes" id="UP001232992">
    <property type="component" value="Unassembled WGS sequence"/>
</dbReference>
<dbReference type="Pfam" id="PF03476">
    <property type="entry name" value="MOSC_N"/>
    <property type="match status" value="1"/>
</dbReference>
<dbReference type="InterPro" id="IPR005302">
    <property type="entry name" value="MoCF_Sase_C"/>
</dbReference>
<dbReference type="Pfam" id="PF03473">
    <property type="entry name" value="MOSC"/>
    <property type="match status" value="1"/>
</dbReference>
<dbReference type="EMBL" id="JAQOSQ010000048">
    <property type="protein sequence ID" value="MDJ1185764.1"/>
    <property type="molecule type" value="Genomic_DNA"/>
</dbReference>
<dbReference type="PANTHER" id="PTHR14237">
    <property type="entry name" value="MOLYBDOPTERIN COFACTOR SULFURASE MOSC"/>
    <property type="match status" value="1"/>
</dbReference>
<proteinExistence type="predicted"/>
<dbReference type="PANTHER" id="PTHR14237:SF19">
    <property type="entry name" value="MITOCHONDRIAL AMIDOXIME REDUCING COMPONENT 1"/>
    <property type="match status" value="1"/>
</dbReference>
<name>A0ABT7C4C0_9CYAN</name>
<protein>
    <submittedName>
        <fullName evidence="2">MOSC N-terminal beta barrel domain-containing protein</fullName>
    </submittedName>
</protein>
<reference evidence="2 3" key="1">
    <citation type="submission" date="2023-01" db="EMBL/GenBank/DDBJ databases">
        <title>Novel diversity within Roseofilum (Cyanobacteria; Desertifilaceae) from marine benthic mats with descriptions of four novel species.</title>
        <authorList>
            <person name="Wang Y."/>
            <person name="Berthold D.E."/>
            <person name="Hu J."/>
            <person name="Lefler F.W."/>
            <person name="Laughinghouse H.D. IV."/>
        </authorList>
    </citation>
    <scope>NUCLEOTIDE SEQUENCE [LARGE SCALE GENOMIC DNA]</scope>
    <source>
        <strain evidence="2 3">BLCC-M143</strain>
    </source>
</reference>
<feature type="domain" description="MOSC" evidence="1">
    <location>
        <begin position="122"/>
        <end position="281"/>
    </location>
</feature>
<gene>
    <name evidence="2" type="ORF">PMH09_21505</name>
</gene>
<dbReference type="PROSITE" id="PS51340">
    <property type="entry name" value="MOSC"/>
    <property type="match status" value="1"/>
</dbReference>
<comment type="caution">
    <text evidence="2">The sequence shown here is derived from an EMBL/GenBank/DDBJ whole genome shotgun (WGS) entry which is preliminary data.</text>
</comment>
<dbReference type="SUPFAM" id="SSF141673">
    <property type="entry name" value="MOSC N-terminal domain-like"/>
    <property type="match status" value="1"/>
</dbReference>